<organism evidence="10 11">
    <name type="scientific">Cerrena zonata</name>
    <dbReference type="NCBI Taxonomy" id="2478898"/>
    <lineage>
        <taxon>Eukaryota</taxon>
        <taxon>Fungi</taxon>
        <taxon>Dikarya</taxon>
        <taxon>Basidiomycota</taxon>
        <taxon>Agaricomycotina</taxon>
        <taxon>Agaricomycetes</taxon>
        <taxon>Polyporales</taxon>
        <taxon>Cerrenaceae</taxon>
        <taxon>Cerrena</taxon>
    </lineage>
</organism>
<dbReference type="AlphaFoldDB" id="A0AAW0FLD6"/>
<dbReference type="PANTHER" id="PTHR21039:SF0">
    <property type="entry name" value="HISTIDINOL-PHOSPHATASE"/>
    <property type="match status" value="1"/>
</dbReference>
<dbReference type="InterPro" id="IPR010140">
    <property type="entry name" value="Histidinol_P_phosphatase_HisJ"/>
</dbReference>
<evidence type="ECO:0000259" key="9">
    <source>
        <dbReference type="Pfam" id="PF02811"/>
    </source>
</evidence>
<dbReference type="InterPro" id="IPR004013">
    <property type="entry name" value="PHP_dom"/>
</dbReference>
<name>A0AAW0FLD6_9APHY</name>
<evidence type="ECO:0000256" key="4">
    <source>
        <dbReference type="ARBA" id="ARBA00022605"/>
    </source>
</evidence>
<dbReference type="EMBL" id="JASBNA010000078">
    <property type="protein sequence ID" value="KAK7678042.1"/>
    <property type="molecule type" value="Genomic_DNA"/>
</dbReference>
<feature type="domain" description="PHP" evidence="9">
    <location>
        <begin position="5"/>
        <end position="216"/>
    </location>
</feature>
<dbReference type="NCBIfam" id="TIGR01856">
    <property type="entry name" value="hisJ_fam"/>
    <property type="match status" value="1"/>
</dbReference>
<accession>A0AAW0FLD6</accession>
<evidence type="ECO:0000256" key="5">
    <source>
        <dbReference type="ARBA" id="ARBA00022801"/>
    </source>
</evidence>
<dbReference type="CDD" id="cd12110">
    <property type="entry name" value="PHP_HisPPase_Hisj_like"/>
    <property type="match status" value="1"/>
</dbReference>
<dbReference type="GO" id="GO:0005737">
    <property type="term" value="C:cytoplasm"/>
    <property type="evidence" value="ECO:0007669"/>
    <property type="project" value="TreeGrafter"/>
</dbReference>
<keyword evidence="4 8" id="KW-0028">Amino-acid biosynthesis</keyword>
<dbReference type="EC" id="3.1.3.15" evidence="3 8"/>
<protein>
    <recommendedName>
        <fullName evidence="3 8">Histidinol-phosphatase</fullName>
        <shortName evidence="8">HolPase</shortName>
        <ecNumber evidence="3 8">3.1.3.15</ecNumber>
    </recommendedName>
</protein>
<keyword evidence="5 8" id="KW-0378">Hydrolase</keyword>
<dbReference type="GO" id="GO:0004401">
    <property type="term" value="F:histidinol-phosphatase activity"/>
    <property type="evidence" value="ECO:0007669"/>
    <property type="project" value="UniProtKB-UniRule"/>
</dbReference>
<evidence type="ECO:0000256" key="1">
    <source>
        <dbReference type="ARBA" id="ARBA00004970"/>
    </source>
</evidence>
<proteinExistence type="inferred from homology"/>
<sequence>MPHSHHSHSGQFCKHAKGTLEEVILEAIRQGFRVFGLTEHVPRYRITDLYPEEDGLSPQDLALQFSNFIDEAHRLQEVYSDQITLLIGLETEYILPADIHPLKSLLQSQRRRIEYIVGSTHHVNGIPIDFDLETYQRAVASCSSDPSKQLEAYLCAYFDAQYDLMNHLHPEIIGHFDLCRLYTPDLSLEKYPTVWEKVIRNIQFASDYGALFELNAAAFRKGWSTAYPGEDVVAVIKEHGGRFALSDDSHGPHAVGLNYPRLLEYACTVGIKEMWYLERSQEPNIGGRFVGSRKVAGNWWEDSFWSKANNIS</sequence>
<evidence type="ECO:0000313" key="11">
    <source>
        <dbReference type="Proteomes" id="UP001385951"/>
    </source>
</evidence>
<comment type="catalytic activity">
    <reaction evidence="7 8">
        <text>L-histidinol phosphate + H2O = L-histidinol + phosphate</text>
        <dbReference type="Rhea" id="RHEA:14465"/>
        <dbReference type="ChEBI" id="CHEBI:15377"/>
        <dbReference type="ChEBI" id="CHEBI:43474"/>
        <dbReference type="ChEBI" id="CHEBI:57699"/>
        <dbReference type="ChEBI" id="CHEBI:57980"/>
        <dbReference type="EC" id="3.1.3.15"/>
    </reaction>
</comment>
<dbReference type="Pfam" id="PF02811">
    <property type="entry name" value="PHP"/>
    <property type="match status" value="1"/>
</dbReference>
<keyword evidence="11" id="KW-1185">Reference proteome</keyword>
<keyword evidence="6 8" id="KW-0368">Histidine biosynthesis</keyword>
<evidence type="ECO:0000313" key="10">
    <source>
        <dbReference type="EMBL" id="KAK7678042.1"/>
    </source>
</evidence>
<comment type="pathway">
    <text evidence="1 8">Amino-acid biosynthesis; L-histidine biosynthesis; L-histidine from 5-phospho-alpha-D-ribose 1-diphosphate: step 8/9.</text>
</comment>
<evidence type="ECO:0000256" key="8">
    <source>
        <dbReference type="RuleBase" id="RU366003"/>
    </source>
</evidence>
<dbReference type="GO" id="GO:0000105">
    <property type="term" value="P:L-histidine biosynthetic process"/>
    <property type="evidence" value="ECO:0007669"/>
    <property type="project" value="UniProtKB-UniRule"/>
</dbReference>
<evidence type="ECO:0000256" key="7">
    <source>
        <dbReference type="ARBA" id="ARBA00049158"/>
    </source>
</evidence>
<dbReference type="Proteomes" id="UP001385951">
    <property type="component" value="Unassembled WGS sequence"/>
</dbReference>
<dbReference type="InterPro" id="IPR016195">
    <property type="entry name" value="Pol/histidinol_Pase-like"/>
</dbReference>
<evidence type="ECO:0000256" key="3">
    <source>
        <dbReference type="ARBA" id="ARBA00013085"/>
    </source>
</evidence>
<reference evidence="10 11" key="1">
    <citation type="submission" date="2022-09" db="EMBL/GenBank/DDBJ databases">
        <authorList>
            <person name="Palmer J.M."/>
        </authorList>
    </citation>
    <scope>NUCLEOTIDE SEQUENCE [LARGE SCALE GENOMIC DNA]</scope>
    <source>
        <strain evidence="10 11">DSM 7382</strain>
    </source>
</reference>
<evidence type="ECO:0000256" key="2">
    <source>
        <dbReference type="ARBA" id="ARBA00009152"/>
    </source>
</evidence>
<dbReference type="PANTHER" id="PTHR21039">
    <property type="entry name" value="HISTIDINOL PHOSPHATASE-RELATED"/>
    <property type="match status" value="1"/>
</dbReference>
<comment type="caution">
    <text evidence="10">The sequence shown here is derived from an EMBL/GenBank/DDBJ whole genome shotgun (WGS) entry which is preliminary data.</text>
</comment>
<gene>
    <name evidence="10" type="ORF">QCA50_018983</name>
</gene>
<dbReference type="Gene3D" id="3.20.20.140">
    <property type="entry name" value="Metal-dependent hydrolases"/>
    <property type="match status" value="1"/>
</dbReference>
<evidence type="ECO:0000256" key="6">
    <source>
        <dbReference type="ARBA" id="ARBA00023102"/>
    </source>
</evidence>
<dbReference type="SUPFAM" id="SSF89550">
    <property type="entry name" value="PHP domain-like"/>
    <property type="match status" value="1"/>
</dbReference>
<comment type="similarity">
    <text evidence="2 8">Belongs to the PHP hydrolase family. HisK subfamily.</text>
</comment>